<keyword evidence="4 13" id="KW-0548">Nucleotidyltransferase</keyword>
<evidence type="ECO:0000256" key="10">
    <source>
        <dbReference type="ARBA" id="ARBA00022932"/>
    </source>
</evidence>
<keyword evidence="9" id="KW-0067">ATP-binding</keyword>
<dbReference type="CDD" id="cd18137">
    <property type="entry name" value="HLD_clamp_pol_III_gamma_tau"/>
    <property type="match status" value="1"/>
</dbReference>
<evidence type="ECO:0000313" key="14">
    <source>
        <dbReference type="Proteomes" id="UP000824094"/>
    </source>
</evidence>
<dbReference type="FunFam" id="3.40.50.300:FF:000014">
    <property type="entry name" value="DNA polymerase III subunit gamma/tau"/>
    <property type="match status" value="1"/>
</dbReference>
<keyword evidence="6" id="KW-0479">Metal-binding</keyword>
<reference evidence="13" key="1">
    <citation type="submission" date="2020-10" db="EMBL/GenBank/DDBJ databases">
        <authorList>
            <person name="Gilroy R."/>
        </authorList>
    </citation>
    <scope>NUCLEOTIDE SEQUENCE</scope>
    <source>
        <strain evidence="13">18911</strain>
    </source>
</reference>
<evidence type="ECO:0000256" key="3">
    <source>
        <dbReference type="ARBA" id="ARBA00022679"/>
    </source>
</evidence>
<dbReference type="InterPro" id="IPR045085">
    <property type="entry name" value="HLD_clamp_pol_III_gamma_tau"/>
</dbReference>
<dbReference type="InterPro" id="IPR050238">
    <property type="entry name" value="DNA_Rep/Repair_Clamp_Loader"/>
</dbReference>
<evidence type="ECO:0000256" key="1">
    <source>
        <dbReference type="ARBA" id="ARBA00006360"/>
    </source>
</evidence>
<dbReference type="InterPro" id="IPR008921">
    <property type="entry name" value="DNA_pol3_clamp-load_cplx_C"/>
</dbReference>
<dbReference type="PANTHER" id="PTHR11669:SF0">
    <property type="entry name" value="PROTEIN STICHEL-LIKE 2"/>
    <property type="match status" value="1"/>
</dbReference>
<dbReference type="NCBIfam" id="TIGR02397">
    <property type="entry name" value="dnaX_nterm"/>
    <property type="match status" value="1"/>
</dbReference>
<dbReference type="InterPro" id="IPR012763">
    <property type="entry name" value="DNA_pol_III_sug/sutau_N"/>
</dbReference>
<dbReference type="SUPFAM" id="SSF48019">
    <property type="entry name" value="post-AAA+ oligomerization domain-like"/>
    <property type="match status" value="1"/>
</dbReference>
<dbReference type="GO" id="GO:0003887">
    <property type="term" value="F:DNA-directed DNA polymerase activity"/>
    <property type="evidence" value="ECO:0007669"/>
    <property type="project" value="UniProtKB-KW"/>
</dbReference>
<keyword evidence="3 13" id="KW-0808">Transferase</keyword>
<dbReference type="InterPro" id="IPR027417">
    <property type="entry name" value="P-loop_NTPase"/>
</dbReference>
<evidence type="ECO:0000256" key="4">
    <source>
        <dbReference type="ARBA" id="ARBA00022695"/>
    </source>
</evidence>
<dbReference type="GO" id="GO:0006261">
    <property type="term" value="P:DNA-templated DNA replication"/>
    <property type="evidence" value="ECO:0007669"/>
    <property type="project" value="TreeGrafter"/>
</dbReference>
<dbReference type="Pfam" id="PF22608">
    <property type="entry name" value="DNAX_ATPase_lid"/>
    <property type="match status" value="1"/>
</dbReference>
<dbReference type="AlphaFoldDB" id="A0A9D1MGD2"/>
<name>A0A9D1MGD2_9FIRM</name>
<organism evidence="13 14">
    <name type="scientific">Candidatus Stercoripulliclostridium merdigallinarum</name>
    <dbReference type="NCBI Taxonomy" id="2840951"/>
    <lineage>
        <taxon>Bacteria</taxon>
        <taxon>Bacillati</taxon>
        <taxon>Bacillota</taxon>
        <taxon>Clostridia</taxon>
        <taxon>Eubacteriales</taxon>
        <taxon>Candidatus Stercoripulliclostridium</taxon>
    </lineage>
</organism>
<keyword evidence="7" id="KW-0547">Nucleotide-binding</keyword>
<dbReference type="Gene3D" id="1.10.8.60">
    <property type="match status" value="1"/>
</dbReference>
<dbReference type="InterPro" id="IPR022754">
    <property type="entry name" value="DNA_pol_III_gamma-3"/>
</dbReference>
<evidence type="ECO:0000256" key="6">
    <source>
        <dbReference type="ARBA" id="ARBA00022723"/>
    </source>
</evidence>
<dbReference type="GO" id="GO:0005524">
    <property type="term" value="F:ATP binding"/>
    <property type="evidence" value="ECO:0007669"/>
    <property type="project" value="UniProtKB-KW"/>
</dbReference>
<dbReference type="Gene3D" id="3.40.50.300">
    <property type="entry name" value="P-loop containing nucleotide triphosphate hydrolases"/>
    <property type="match status" value="1"/>
</dbReference>
<gene>
    <name evidence="13" type="primary">dnaX</name>
    <name evidence="13" type="ORF">IAB05_01255</name>
</gene>
<feature type="domain" description="AAA+ ATPase" evidence="12">
    <location>
        <begin position="37"/>
        <end position="183"/>
    </location>
</feature>
<comment type="catalytic activity">
    <reaction evidence="11">
        <text>DNA(n) + a 2'-deoxyribonucleoside 5'-triphosphate = DNA(n+1) + diphosphate</text>
        <dbReference type="Rhea" id="RHEA:22508"/>
        <dbReference type="Rhea" id="RHEA-COMP:17339"/>
        <dbReference type="Rhea" id="RHEA-COMP:17340"/>
        <dbReference type="ChEBI" id="CHEBI:33019"/>
        <dbReference type="ChEBI" id="CHEBI:61560"/>
        <dbReference type="ChEBI" id="CHEBI:173112"/>
        <dbReference type="EC" id="2.7.7.7"/>
    </reaction>
</comment>
<evidence type="ECO:0000256" key="8">
    <source>
        <dbReference type="ARBA" id="ARBA00022833"/>
    </source>
</evidence>
<evidence type="ECO:0000313" key="13">
    <source>
        <dbReference type="EMBL" id="HIU59998.1"/>
    </source>
</evidence>
<dbReference type="Gene3D" id="1.20.272.10">
    <property type="match status" value="1"/>
</dbReference>
<dbReference type="EMBL" id="DVNF01000040">
    <property type="protein sequence ID" value="HIU59998.1"/>
    <property type="molecule type" value="Genomic_DNA"/>
</dbReference>
<reference evidence="13" key="2">
    <citation type="journal article" date="2021" name="PeerJ">
        <title>Extensive microbial diversity within the chicken gut microbiome revealed by metagenomics and culture.</title>
        <authorList>
            <person name="Gilroy R."/>
            <person name="Ravi A."/>
            <person name="Getino M."/>
            <person name="Pursley I."/>
            <person name="Horton D.L."/>
            <person name="Alikhan N.F."/>
            <person name="Baker D."/>
            <person name="Gharbi K."/>
            <person name="Hall N."/>
            <person name="Watson M."/>
            <person name="Adriaenssens E.M."/>
            <person name="Foster-Nyarko E."/>
            <person name="Jarju S."/>
            <person name="Secka A."/>
            <person name="Antonio M."/>
            <person name="Oren A."/>
            <person name="Chaudhuri R.R."/>
            <person name="La Ragione R."/>
            <person name="Hildebrand F."/>
            <person name="Pallen M.J."/>
        </authorList>
    </citation>
    <scope>NUCLEOTIDE SEQUENCE</scope>
    <source>
        <strain evidence="13">18911</strain>
    </source>
</reference>
<dbReference type="EC" id="2.7.7.7" evidence="2"/>
<sequence length="537" mass="59676">MAYLTLYRKYRPTNWRDVIGQRFIVRTLINQVERDQVAHAYLFTGTRGTGKTSSAKIFARAINCLHPVEGSPCGECEVCRALRGEDNLDIIELDAASNNGVEEIRDLTAKVQYPPTVGKYKVYIIDEVHMLSLSAFNALLKTLEEPPKHAVFILATTEVHKLPQTILSRCMRFDFRLVPKEELSAHLKHILDKEGIPYDDAACDLVATQGEGSVRDMLSLADMCLAFSPDKLSEEAVYEVLGTSDFDTLATIIRATLSGNVPELLTETEKVYNRGKGFLTLNKELSAFIRELIAVKNVPGYKGGFNASEYAAVKAMADEFDNYKIARVMHILSTGEGELRYSTRPRITFEALLVKAASVYTDDSSAALLSRIEDLERKLRSGNFTTAPTAAPPKPNSAEIQKRLSAFAGTDTQTPESESTIFLDNPLPKADERAEALMGQMITDLRAQHRLLLYSALSSQNSYYIDGEEFIVNATDPASYSMLTEEHNLKVLEEIAFRIGGLKIKVQGGAVSGKTKHTAEDRVKLYELMGDKLHDKK</sequence>
<protein>
    <recommendedName>
        <fullName evidence="2">DNA-directed DNA polymerase</fullName>
        <ecNumber evidence="2">2.7.7.7</ecNumber>
    </recommendedName>
</protein>
<dbReference type="SMART" id="SM00382">
    <property type="entry name" value="AAA"/>
    <property type="match status" value="1"/>
</dbReference>
<comment type="caution">
    <text evidence="13">The sequence shown here is derived from an EMBL/GenBank/DDBJ whole genome shotgun (WGS) entry which is preliminary data.</text>
</comment>
<evidence type="ECO:0000256" key="11">
    <source>
        <dbReference type="ARBA" id="ARBA00049244"/>
    </source>
</evidence>
<dbReference type="InterPro" id="IPR003593">
    <property type="entry name" value="AAA+_ATPase"/>
</dbReference>
<dbReference type="GO" id="GO:0003677">
    <property type="term" value="F:DNA binding"/>
    <property type="evidence" value="ECO:0007669"/>
    <property type="project" value="InterPro"/>
</dbReference>
<dbReference type="Proteomes" id="UP000824094">
    <property type="component" value="Unassembled WGS sequence"/>
</dbReference>
<keyword evidence="5" id="KW-0235">DNA replication</keyword>
<dbReference type="Pfam" id="PF13177">
    <property type="entry name" value="DNA_pol3_delta2"/>
    <property type="match status" value="1"/>
</dbReference>
<evidence type="ECO:0000256" key="9">
    <source>
        <dbReference type="ARBA" id="ARBA00022840"/>
    </source>
</evidence>
<dbReference type="PANTHER" id="PTHR11669">
    <property type="entry name" value="REPLICATION FACTOR C / DNA POLYMERASE III GAMMA-TAU SUBUNIT"/>
    <property type="match status" value="1"/>
</dbReference>
<proteinExistence type="inferred from homology"/>
<comment type="similarity">
    <text evidence="1">Belongs to the DnaX/STICHEL family.</text>
</comment>
<evidence type="ECO:0000256" key="7">
    <source>
        <dbReference type="ARBA" id="ARBA00022741"/>
    </source>
</evidence>
<dbReference type="NCBIfam" id="NF004046">
    <property type="entry name" value="PRK05563.1"/>
    <property type="match status" value="1"/>
</dbReference>
<evidence type="ECO:0000259" key="12">
    <source>
        <dbReference type="SMART" id="SM00382"/>
    </source>
</evidence>
<dbReference type="SUPFAM" id="SSF52540">
    <property type="entry name" value="P-loop containing nucleoside triphosphate hydrolases"/>
    <property type="match status" value="1"/>
</dbReference>
<evidence type="ECO:0000256" key="2">
    <source>
        <dbReference type="ARBA" id="ARBA00012417"/>
    </source>
</evidence>
<dbReference type="GO" id="GO:0009360">
    <property type="term" value="C:DNA polymerase III complex"/>
    <property type="evidence" value="ECO:0007669"/>
    <property type="project" value="InterPro"/>
</dbReference>
<dbReference type="GO" id="GO:0046872">
    <property type="term" value="F:metal ion binding"/>
    <property type="evidence" value="ECO:0007669"/>
    <property type="project" value="UniProtKB-KW"/>
</dbReference>
<dbReference type="Pfam" id="PF12169">
    <property type="entry name" value="DNA_pol3_gamma3"/>
    <property type="match status" value="1"/>
</dbReference>
<dbReference type="CDD" id="cd00009">
    <property type="entry name" value="AAA"/>
    <property type="match status" value="1"/>
</dbReference>
<evidence type="ECO:0000256" key="5">
    <source>
        <dbReference type="ARBA" id="ARBA00022705"/>
    </source>
</evidence>
<accession>A0A9D1MGD2</accession>
<keyword evidence="10" id="KW-0239">DNA-directed DNA polymerase</keyword>
<keyword evidence="8" id="KW-0862">Zinc</keyword>